<dbReference type="AlphaFoldDB" id="A0AA48H3G4"/>
<dbReference type="PROSITE" id="PS51724">
    <property type="entry name" value="SPOR"/>
    <property type="match status" value="1"/>
</dbReference>
<dbReference type="Gene3D" id="3.30.70.1070">
    <property type="entry name" value="Sporulation related repeat"/>
    <property type="match status" value="1"/>
</dbReference>
<dbReference type="SUPFAM" id="SSF110997">
    <property type="entry name" value="Sporulation related repeat"/>
    <property type="match status" value="1"/>
</dbReference>
<dbReference type="PROSITE" id="PS51935">
    <property type="entry name" value="NLPC_P60"/>
    <property type="match status" value="1"/>
</dbReference>
<keyword evidence="2" id="KW-0645">Protease</keyword>
<evidence type="ECO:0000313" key="8">
    <source>
        <dbReference type="EMBL" id="BDU76771.1"/>
    </source>
</evidence>
<dbReference type="EMBL" id="AP027081">
    <property type="protein sequence ID" value="BDU76771.1"/>
    <property type="molecule type" value="Genomic_DNA"/>
</dbReference>
<dbReference type="InterPro" id="IPR051202">
    <property type="entry name" value="Peptidase_C40"/>
</dbReference>
<feature type="domain" description="NlpC/P60" evidence="7">
    <location>
        <begin position="130"/>
        <end position="253"/>
    </location>
</feature>
<dbReference type="GO" id="GO:0042834">
    <property type="term" value="F:peptidoglycan binding"/>
    <property type="evidence" value="ECO:0007669"/>
    <property type="project" value="InterPro"/>
</dbReference>
<dbReference type="SUPFAM" id="SSF54001">
    <property type="entry name" value="Cysteine proteinases"/>
    <property type="match status" value="1"/>
</dbReference>
<keyword evidence="5" id="KW-0732">Signal</keyword>
<dbReference type="InterPro" id="IPR036680">
    <property type="entry name" value="SPOR-like_sf"/>
</dbReference>
<dbReference type="Gene3D" id="3.90.1720.10">
    <property type="entry name" value="endopeptidase domain like (from Nostoc punctiforme)"/>
    <property type="match status" value="1"/>
</dbReference>
<evidence type="ECO:0000256" key="5">
    <source>
        <dbReference type="SAM" id="SignalP"/>
    </source>
</evidence>
<keyword evidence="9" id="KW-1185">Reference proteome</keyword>
<proteinExistence type="inferred from homology"/>
<gene>
    <name evidence="8" type="ORF">METESE_17290</name>
</gene>
<comment type="similarity">
    <text evidence="1">Belongs to the peptidase C40 family.</text>
</comment>
<dbReference type="PANTHER" id="PTHR47053:SF1">
    <property type="entry name" value="MUREIN DD-ENDOPEPTIDASE MEPH-RELATED"/>
    <property type="match status" value="1"/>
</dbReference>
<dbReference type="Pfam" id="PF05036">
    <property type="entry name" value="SPOR"/>
    <property type="match status" value="1"/>
</dbReference>
<keyword evidence="4" id="KW-0788">Thiol protease</keyword>
<feature type="chain" id="PRO_5041325056" evidence="5">
    <location>
        <begin position="24"/>
        <end position="254"/>
    </location>
</feature>
<evidence type="ECO:0000259" key="6">
    <source>
        <dbReference type="PROSITE" id="PS51724"/>
    </source>
</evidence>
<evidence type="ECO:0000256" key="2">
    <source>
        <dbReference type="ARBA" id="ARBA00022670"/>
    </source>
</evidence>
<dbReference type="KEGG" id="msea:METESE_17290"/>
<evidence type="ECO:0000256" key="1">
    <source>
        <dbReference type="ARBA" id="ARBA00007074"/>
    </source>
</evidence>
<dbReference type="Pfam" id="PF00877">
    <property type="entry name" value="NLPC_P60"/>
    <property type="match status" value="1"/>
</dbReference>
<feature type="domain" description="SPOR" evidence="6">
    <location>
        <begin position="40"/>
        <end position="115"/>
    </location>
</feature>
<dbReference type="InterPro" id="IPR007730">
    <property type="entry name" value="SPOR-like_dom"/>
</dbReference>
<feature type="signal peptide" evidence="5">
    <location>
        <begin position="1"/>
        <end position="23"/>
    </location>
</feature>
<accession>A0AA48H3G4</accession>
<dbReference type="GO" id="GO:0008234">
    <property type="term" value="F:cysteine-type peptidase activity"/>
    <property type="evidence" value="ECO:0007669"/>
    <property type="project" value="UniProtKB-KW"/>
</dbReference>
<keyword evidence="3" id="KW-0378">Hydrolase</keyword>
<evidence type="ECO:0000259" key="7">
    <source>
        <dbReference type="PROSITE" id="PS51935"/>
    </source>
</evidence>
<protein>
    <submittedName>
        <fullName evidence="8">Peptidoglycan-binding protein</fullName>
    </submittedName>
</protein>
<evidence type="ECO:0000256" key="4">
    <source>
        <dbReference type="ARBA" id="ARBA00022807"/>
    </source>
</evidence>
<dbReference type="InterPro" id="IPR038765">
    <property type="entry name" value="Papain-like_cys_pep_sf"/>
</dbReference>
<dbReference type="GO" id="GO:0006508">
    <property type="term" value="P:proteolysis"/>
    <property type="evidence" value="ECO:0007669"/>
    <property type="project" value="UniProtKB-KW"/>
</dbReference>
<dbReference type="Proteomes" id="UP001228113">
    <property type="component" value="Chromosome"/>
</dbReference>
<dbReference type="RefSeq" id="WP_316411514.1">
    <property type="nucleotide sequence ID" value="NZ_AP027081.1"/>
</dbReference>
<evidence type="ECO:0000313" key="9">
    <source>
        <dbReference type="Proteomes" id="UP001228113"/>
    </source>
</evidence>
<sequence>MRPRPIAALAGLLLLACAGPRTAAPRVEPARPAPEPRPAPLARVGWTIQAGAFARVENASRLAETLQARGLDAVYYAGGGFYRVRFGDFPTREAARARAEALKAAGTIQTYYLVAPEEPVVAPAPPRDARGLRTNLAETARSYLGVPYLWGGTTSRGFDCSGLAMAVYRLNGLKLPRSSREQYEAGVRVDTDRLRPGDLVFFATGARGEVSHVGIYVGDDTFIHAPSRGRRISRDRLSDPYYRDRFLGARSFIA</sequence>
<evidence type="ECO:0000256" key="3">
    <source>
        <dbReference type="ARBA" id="ARBA00022801"/>
    </source>
</evidence>
<dbReference type="PROSITE" id="PS51257">
    <property type="entry name" value="PROKAR_LIPOPROTEIN"/>
    <property type="match status" value="1"/>
</dbReference>
<organism evidence="8 9">
    <name type="scientific">Mesoterricola sediminis</name>
    <dbReference type="NCBI Taxonomy" id="2927980"/>
    <lineage>
        <taxon>Bacteria</taxon>
        <taxon>Pseudomonadati</taxon>
        <taxon>Acidobacteriota</taxon>
        <taxon>Holophagae</taxon>
        <taxon>Holophagales</taxon>
        <taxon>Holophagaceae</taxon>
        <taxon>Mesoterricola</taxon>
    </lineage>
</organism>
<dbReference type="InterPro" id="IPR000064">
    <property type="entry name" value="NLP_P60_dom"/>
</dbReference>
<reference evidence="8" key="1">
    <citation type="journal article" date="2023" name="Int. J. Syst. Evol. Microbiol.">
        <title>Mesoterricola silvestris gen. nov., sp. nov., Mesoterricola sediminis sp. nov., Geothrix oryzae sp. nov., Geothrix edaphica sp. nov., Geothrix rubra sp. nov., and Geothrix limicola sp. nov., six novel members of Acidobacteriota isolated from soils.</title>
        <authorList>
            <person name="Itoh H."/>
            <person name="Sugisawa Y."/>
            <person name="Mise K."/>
            <person name="Xu Z."/>
            <person name="Kuniyasu M."/>
            <person name="Ushijima N."/>
            <person name="Kawano K."/>
            <person name="Kobayashi E."/>
            <person name="Shiratori Y."/>
            <person name="Masuda Y."/>
            <person name="Senoo K."/>
        </authorList>
    </citation>
    <scope>NUCLEOTIDE SEQUENCE</scope>
    <source>
        <strain evidence="8">W786</strain>
    </source>
</reference>
<dbReference type="PANTHER" id="PTHR47053">
    <property type="entry name" value="MUREIN DD-ENDOPEPTIDASE MEPH-RELATED"/>
    <property type="match status" value="1"/>
</dbReference>
<name>A0AA48H3G4_9BACT</name>